<dbReference type="SUPFAM" id="SSF55073">
    <property type="entry name" value="Nucleotide cyclase"/>
    <property type="match status" value="1"/>
</dbReference>
<proteinExistence type="predicted"/>
<dbReference type="GO" id="GO:0071732">
    <property type="term" value="P:cellular response to nitric oxide"/>
    <property type="evidence" value="ECO:0007669"/>
    <property type="project" value="UniProtKB-ARBA"/>
</dbReference>
<dbReference type="FunFam" id="3.30.70.270:FF:000001">
    <property type="entry name" value="Diguanylate cyclase domain protein"/>
    <property type="match status" value="1"/>
</dbReference>
<feature type="domain" description="EAL" evidence="4">
    <location>
        <begin position="545"/>
        <end position="795"/>
    </location>
</feature>
<dbReference type="RefSeq" id="WP_057861866.1">
    <property type="nucleotide sequence ID" value="NZ_LLYB01000114.1"/>
</dbReference>
<dbReference type="InterPro" id="IPR035919">
    <property type="entry name" value="EAL_sf"/>
</dbReference>
<dbReference type="InterPro" id="IPR043128">
    <property type="entry name" value="Rev_trsase/Diguanyl_cyclase"/>
</dbReference>
<dbReference type="CDD" id="cd00130">
    <property type="entry name" value="PAS"/>
    <property type="match status" value="1"/>
</dbReference>
<feature type="transmembrane region" description="Helical" evidence="2">
    <location>
        <begin position="78"/>
        <end position="103"/>
    </location>
</feature>
<evidence type="ECO:0000256" key="1">
    <source>
        <dbReference type="ARBA" id="ARBA00051114"/>
    </source>
</evidence>
<comment type="caution">
    <text evidence="7">The sequence shown here is derived from an EMBL/GenBank/DDBJ whole genome shotgun (WGS) entry which is preliminary data.</text>
</comment>
<dbReference type="SMART" id="SM00052">
    <property type="entry name" value="EAL"/>
    <property type="match status" value="1"/>
</dbReference>
<feature type="transmembrane region" description="Helical" evidence="2">
    <location>
        <begin position="14"/>
        <end position="35"/>
    </location>
</feature>
<dbReference type="CDD" id="cd01948">
    <property type="entry name" value="EAL"/>
    <property type="match status" value="1"/>
</dbReference>
<name>A0A0R3ME92_9BRAD</name>
<evidence type="ECO:0000259" key="4">
    <source>
        <dbReference type="PROSITE" id="PS50883"/>
    </source>
</evidence>
<evidence type="ECO:0000259" key="5">
    <source>
        <dbReference type="PROSITE" id="PS50887"/>
    </source>
</evidence>
<dbReference type="InterPro" id="IPR005330">
    <property type="entry name" value="MHYT_dom"/>
</dbReference>
<sequence>MYRVLTCLTTEHDWRLVVLAGTICWLASAVAISLFHRARASRGRTRAVWIGLDAAVGGCGIWATHFVAMLAYDPGAGAGYSIPVTLLSLVFAIAIVATGLCIALSSSRRWVVALGGAVIGGGVAAMHYTGMAALELPAFIVWSQGLVLASIVFGSLFAAIALLVAVRRDNPVHTMAATGLLTIAIVSHHFTAMGAVTLIPDPTLGTDVMSISPTALSFLTAVAAFAILGLSLLAAMIDRRAKGELHSQKVLLDTALDNMSQGLCMFDADGRILLNNQRYAEMMGRTGMALQGRLLLDVLRQQKALNRWDGDPDQFVASVIAAAKAGDSVTRTLTRNGRSIRVVDQPKNGGGWVATFEDITEWQQAQEQISHMARHDALTNLPNRILFREQLERALRLAKRSDQLAVLCLDLDHFKDINDSLGHPVGDALLKEVARRLGACIGENDTVARLGGDEFAIVQFCNDCDPSAVALLASHVVEQVSAPYEIAGHQLVIGVSIGISLAPEDGKNPDELLKKADLALYRAKEDGRGTYRFFETGMDARAQARRLLELDLRAALQRKEFEVYYQPIRDVAKDVVVGFEALVRWNHALRGMISPANFIPLAEETGLIVPIGEWVLRQACMDAAQWSRDVGVAVNLSPVQFKNPNLVLTVKEALKASGLPAHRLELEITESVLLQNSEATLSVLHELRAFGVRISLDDFGTGYSSLSYLRSFPFDKIKIDRSFVTELATRDDSMAIVRAVTGLGKSLGIVTTAEGVETDGQFDLLRQEGCTQAQGYLFSPPRPAAEVETMLSKARAQAVA</sequence>
<dbReference type="PROSITE" id="PS50883">
    <property type="entry name" value="EAL"/>
    <property type="match status" value="1"/>
</dbReference>
<dbReference type="Gene3D" id="3.30.70.270">
    <property type="match status" value="1"/>
</dbReference>
<evidence type="ECO:0000256" key="2">
    <source>
        <dbReference type="PROSITE-ProRule" id="PRU00244"/>
    </source>
</evidence>
<dbReference type="InterPro" id="IPR052155">
    <property type="entry name" value="Biofilm_reg_signaling"/>
</dbReference>
<dbReference type="Gene3D" id="3.30.450.20">
    <property type="entry name" value="PAS domain"/>
    <property type="match status" value="1"/>
</dbReference>
<dbReference type="GO" id="GO:0071111">
    <property type="term" value="F:cyclic-guanylate-specific phosphodiesterase activity"/>
    <property type="evidence" value="ECO:0007669"/>
    <property type="project" value="UniProtKB-EC"/>
</dbReference>
<organism evidence="7 8">
    <name type="scientific">Bradyrhizobium lablabi</name>
    <dbReference type="NCBI Taxonomy" id="722472"/>
    <lineage>
        <taxon>Bacteria</taxon>
        <taxon>Pseudomonadati</taxon>
        <taxon>Pseudomonadota</taxon>
        <taxon>Alphaproteobacteria</taxon>
        <taxon>Hyphomicrobiales</taxon>
        <taxon>Nitrobacteraceae</taxon>
        <taxon>Bradyrhizobium</taxon>
    </lineage>
</organism>
<dbReference type="Gene3D" id="3.20.20.450">
    <property type="entry name" value="EAL domain"/>
    <property type="match status" value="1"/>
</dbReference>
<dbReference type="CDD" id="cd01949">
    <property type="entry name" value="GGDEF"/>
    <property type="match status" value="1"/>
</dbReference>
<dbReference type="Proteomes" id="UP000051660">
    <property type="component" value="Unassembled WGS sequence"/>
</dbReference>
<evidence type="ECO:0000313" key="8">
    <source>
        <dbReference type="Proteomes" id="UP000051660"/>
    </source>
</evidence>
<dbReference type="InterPro" id="IPR029787">
    <property type="entry name" value="Nucleotide_cyclase"/>
</dbReference>
<dbReference type="OrthoDB" id="9814202at2"/>
<dbReference type="Pfam" id="PF12860">
    <property type="entry name" value="PAS_7"/>
    <property type="match status" value="1"/>
</dbReference>
<dbReference type="Pfam" id="PF00563">
    <property type="entry name" value="EAL"/>
    <property type="match status" value="1"/>
</dbReference>
<evidence type="ECO:0000259" key="6">
    <source>
        <dbReference type="PROSITE" id="PS50924"/>
    </source>
</evidence>
<dbReference type="EMBL" id="LLYB01000114">
    <property type="protein sequence ID" value="KRR17774.1"/>
    <property type="molecule type" value="Genomic_DNA"/>
</dbReference>
<dbReference type="PROSITE" id="PS50887">
    <property type="entry name" value="GGDEF"/>
    <property type="match status" value="1"/>
</dbReference>
<feature type="domain" description="MHYT" evidence="6">
    <location>
        <begin position="12"/>
        <end position="199"/>
    </location>
</feature>
<keyword evidence="2" id="KW-0472">Membrane</keyword>
<dbReference type="SUPFAM" id="SSF55785">
    <property type="entry name" value="PYP-like sensor domain (PAS domain)"/>
    <property type="match status" value="1"/>
</dbReference>
<keyword evidence="2" id="KW-0812">Transmembrane</keyword>
<dbReference type="Pfam" id="PF03707">
    <property type="entry name" value="MHYT"/>
    <property type="match status" value="2"/>
</dbReference>
<dbReference type="Pfam" id="PF00990">
    <property type="entry name" value="GGDEF"/>
    <property type="match status" value="1"/>
</dbReference>
<gene>
    <name evidence="7" type="ORF">CQ14_36405</name>
</gene>
<keyword evidence="2" id="KW-1133">Transmembrane helix</keyword>
<dbReference type="SMART" id="SM00267">
    <property type="entry name" value="GGDEF"/>
    <property type="match status" value="1"/>
</dbReference>
<dbReference type="STRING" id="722472.SAMN05444321_7597"/>
<dbReference type="NCBIfam" id="TIGR00254">
    <property type="entry name" value="GGDEF"/>
    <property type="match status" value="1"/>
</dbReference>
<dbReference type="InterPro" id="IPR000014">
    <property type="entry name" value="PAS"/>
</dbReference>
<feature type="transmembrane region" description="Helical" evidence="2">
    <location>
        <begin position="140"/>
        <end position="166"/>
    </location>
</feature>
<dbReference type="GO" id="GO:0016020">
    <property type="term" value="C:membrane"/>
    <property type="evidence" value="ECO:0007669"/>
    <property type="project" value="UniProtKB-UniRule"/>
</dbReference>
<dbReference type="PANTHER" id="PTHR44757">
    <property type="entry name" value="DIGUANYLATE CYCLASE DGCP"/>
    <property type="match status" value="1"/>
</dbReference>
<feature type="transmembrane region" description="Helical" evidence="2">
    <location>
        <begin position="178"/>
        <end position="199"/>
    </location>
</feature>
<feature type="transmembrane region" description="Helical" evidence="2">
    <location>
        <begin position="47"/>
        <end position="72"/>
    </location>
</feature>
<evidence type="ECO:0000259" key="3">
    <source>
        <dbReference type="PROSITE" id="PS50112"/>
    </source>
</evidence>
<reference evidence="7 8" key="1">
    <citation type="submission" date="2014-03" db="EMBL/GenBank/DDBJ databases">
        <title>Bradyrhizobium valentinum sp. nov., isolated from effective nodules of Lupinus mariae-josephae, a lupine endemic of basic-lime soils in Eastern Spain.</title>
        <authorList>
            <person name="Duran D."/>
            <person name="Rey L."/>
            <person name="Navarro A."/>
            <person name="Busquets A."/>
            <person name="Imperial J."/>
            <person name="Ruiz-Argueso T."/>
        </authorList>
    </citation>
    <scope>NUCLEOTIDE SEQUENCE [LARGE SCALE GENOMIC DNA]</scope>
    <source>
        <strain evidence="7 8">CCBAU 23086</strain>
    </source>
</reference>
<dbReference type="PROSITE" id="PS50924">
    <property type="entry name" value="MHYT"/>
    <property type="match status" value="1"/>
</dbReference>
<protein>
    <submittedName>
        <fullName evidence="7">Diguanylate cyclase</fullName>
    </submittedName>
</protein>
<evidence type="ECO:0000313" key="7">
    <source>
        <dbReference type="EMBL" id="KRR17774.1"/>
    </source>
</evidence>
<accession>A0A0R3ME92</accession>
<dbReference type="PANTHER" id="PTHR44757:SF2">
    <property type="entry name" value="BIOFILM ARCHITECTURE MAINTENANCE PROTEIN MBAA"/>
    <property type="match status" value="1"/>
</dbReference>
<feature type="transmembrane region" description="Helical" evidence="2">
    <location>
        <begin position="211"/>
        <end position="237"/>
    </location>
</feature>
<dbReference type="AlphaFoldDB" id="A0A0R3ME92"/>
<dbReference type="InterPro" id="IPR035965">
    <property type="entry name" value="PAS-like_dom_sf"/>
</dbReference>
<dbReference type="SUPFAM" id="SSF141868">
    <property type="entry name" value="EAL domain-like"/>
    <property type="match status" value="1"/>
</dbReference>
<dbReference type="InterPro" id="IPR000160">
    <property type="entry name" value="GGDEF_dom"/>
</dbReference>
<comment type="catalytic activity">
    <reaction evidence="1">
        <text>3',3'-c-di-GMP + H2O = 5'-phosphoguanylyl(3'-&gt;5')guanosine + H(+)</text>
        <dbReference type="Rhea" id="RHEA:24902"/>
        <dbReference type="ChEBI" id="CHEBI:15377"/>
        <dbReference type="ChEBI" id="CHEBI:15378"/>
        <dbReference type="ChEBI" id="CHEBI:58754"/>
        <dbReference type="ChEBI" id="CHEBI:58805"/>
        <dbReference type="EC" id="3.1.4.52"/>
    </reaction>
    <physiologicalReaction direction="left-to-right" evidence="1">
        <dbReference type="Rhea" id="RHEA:24903"/>
    </physiologicalReaction>
</comment>
<dbReference type="PROSITE" id="PS50112">
    <property type="entry name" value="PAS"/>
    <property type="match status" value="1"/>
</dbReference>
<feature type="domain" description="PAS" evidence="3">
    <location>
        <begin position="248"/>
        <end position="296"/>
    </location>
</feature>
<dbReference type="InterPro" id="IPR001633">
    <property type="entry name" value="EAL_dom"/>
</dbReference>
<feature type="domain" description="GGDEF" evidence="5">
    <location>
        <begin position="402"/>
        <end position="536"/>
    </location>
</feature>
<dbReference type="FunFam" id="3.20.20.450:FF:000001">
    <property type="entry name" value="Cyclic di-GMP phosphodiesterase yahA"/>
    <property type="match status" value="1"/>
</dbReference>
<feature type="transmembrane region" description="Helical" evidence="2">
    <location>
        <begin position="110"/>
        <end position="128"/>
    </location>
</feature>